<dbReference type="Proteomes" id="UP000306420">
    <property type="component" value="Unassembled WGS sequence"/>
</dbReference>
<protein>
    <submittedName>
        <fullName evidence="4">DUF4430 domain-containing protein</fullName>
    </submittedName>
</protein>
<dbReference type="Pfam" id="PF14478">
    <property type="entry name" value="DUF4430"/>
    <property type="match status" value="1"/>
</dbReference>
<dbReference type="InterPro" id="IPR027954">
    <property type="entry name" value="Transcobalamin-like_C"/>
</dbReference>
<feature type="chain" id="PRO_5041092577" evidence="2">
    <location>
        <begin position="25"/>
        <end position="206"/>
    </location>
</feature>
<dbReference type="AlphaFoldDB" id="A0A5R9E0H6"/>
<dbReference type="OrthoDB" id="2356646at2"/>
<dbReference type="EMBL" id="VBSP01000009">
    <property type="protein sequence ID" value="TLQ41844.1"/>
    <property type="molecule type" value="Genomic_DNA"/>
</dbReference>
<feature type="domain" description="Transcobalamin-like C-terminal" evidence="3">
    <location>
        <begin position="125"/>
        <end position="194"/>
    </location>
</feature>
<evidence type="ECO:0000259" key="3">
    <source>
        <dbReference type="Pfam" id="PF14478"/>
    </source>
</evidence>
<feature type="compositionally biased region" description="Low complexity" evidence="1">
    <location>
        <begin position="22"/>
        <end position="54"/>
    </location>
</feature>
<feature type="signal peptide" evidence="2">
    <location>
        <begin position="1"/>
        <end position="24"/>
    </location>
</feature>
<proteinExistence type="predicted"/>
<dbReference type="RefSeq" id="WP_138404102.1">
    <property type="nucleotide sequence ID" value="NZ_VBSP01000009.1"/>
</dbReference>
<organism evidence="4 5">
    <name type="scientific">Ruoffia tabacinasalis</name>
    <dbReference type="NCBI Taxonomy" id="87458"/>
    <lineage>
        <taxon>Bacteria</taxon>
        <taxon>Bacillati</taxon>
        <taxon>Bacillota</taxon>
        <taxon>Bacilli</taxon>
        <taxon>Lactobacillales</taxon>
        <taxon>Aerococcaceae</taxon>
        <taxon>Ruoffia</taxon>
    </lineage>
</organism>
<dbReference type="Gene3D" id="2.170.130.30">
    <property type="match status" value="1"/>
</dbReference>
<gene>
    <name evidence="4" type="ORF">FEZ33_03960</name>
</gene>
<name>A0A5R9E0H6_9LACT</name>
<accession>A0A5R9E0H6</accession>
<comment type="caution">
    <text evidence="4">The sequence shown here is derived from an EMBL/GenBank/DDBJ whole genome shotgun (WGS) entry which is preliminary data.</text>
</comment>
<evidence type="ECO:0000313" key="5">
    <source>
        <dbReference type="Proteomes" id="UP000306420"/>
    </source>
</evidence>
<feature type="region of interest" description="Disordered" evidence="1">
    <location>
        <begin position="22"/>
        <end position="99"/>
    </location>
</feature>
<keyword evidence="2" id="KW-0732">Signal</keyword>
<evidence type="ECO:0000313" key="4">
    <source>
        <dbReference type="EMBL" id="TLQ41844.1"/>
    </source>
</evidence>
<dbReference type="PROSITE" id="PS51257">
    <property type="entry name" value="PROKAR_LIPOPROTEIN"/>
    <property type="match status" value="1"/>
</dbReference>
<feature type="compositionally biased region" description="Acidic residues" evidence="1">
    <location>
        <begin position="83"/>
        <end position="98"/>
    </location>
</feature>
<reference evidence="4 5" key="1">
    <citation type="submission" date="2019-05" db="EMBL/GenBank/DDBJ databases">
        <title>The metagenome of a microbial culture collection derived from dairy environment covers the genomic content of the human microbiome.</title>
        <authorList>
            <person name="Roder T."/>
            <person name="Wuthrich D."/>
            <person name="Sattari Z."/>
            <person name="Von Ah U."/>
            <person name="Bar C."/>
            <person name="Ronchi F."/>
            <person name="Macpherson A.J."/>
            <person name="Ganal-Vonarburg S.C."/>
            <person name="Bruggmann R."/>
            <person name="Vergeres G."/>
        </authorList>
    </citation>
    <scope>NUCLEOTIDE SEQUENCE [LARGE SCALE GENOMIC DNA]</scope>
    <source>
        <strain evidence="4 5">FAM 24227</strain>
    </source>
</reference>
<feature type="compositionally biased region" description="Acidic residues" evidence="1">
    <location>
        <begin position="55"/>
        <end position="73"/>
    </location>
</feature>
<evidence type="ECO:0000256" key="1">
    <source>
        <dbReference type="SAM" id="MobiDB-lite"/>
    </source>
</evidence>
<evidence type="ECO:0000256" key="2">
    <source>
        <dbReference type="SAM" id="SignalP"/>
    </source>
</evidence>
<sequence>MKKFIKLITLPTLALLLVACQSSTEEQPAESAPAESTEQVSTESTESTESTSGDAESEATEESGAEQGSEESDAAASDNGEGTTEEGESATEDTEEASETAATFAFYVSGEEAPIAEFSVEDAEGLSVLEALESNEELTFNFNETEGVVDSIEGYENDYTVGNTWTYVYNGEYAQLGVVSQTLEAGDEIDWYYGTIDEIPINVVPE</sequence>